<dbReference type="Proteomes" id="UP000288805">
    <property type="component" value="Unassembled WGS sequence"/>
</dbReference>
<evidence type="ECO:0008006" key="9">
    <source>
        <dbReference type="Google" id="ProtNLM"/>
    </source>
</evidence>
<organism evidence="7 8">
    <name type="scientific">Vitis vinifera</name>
    <name type="common">Grape</name>
    <dbReference type="NCBI Taxonomy" id="29760"/>
    <lineage>
        <taxon>Eukaryota</taxon>
        <taxon>Viridiplantae</taxon>
        <taxon>Streptophyta</taxon>
        <taxon>Embryophyta</taxon>
        <taxon>Tracheophyta</taxon>
        <taxon>Spermatophyta</taxon>
        <taxon>Magnoliopsida</taxon>
        <taxon>eudicotyledons</taxon>
        <taxon>Gunneridae</taxon>
        <taxon>Pentapetalae</taxon>
        <taxon>rosids</taxon>
        <taxon>Vitales</taxon>
        <taxon>Vitaceae</taxon>
        <taxon>Viteae</taxon>
        <taxon>Vitis</taxon>
    </lineage>
</organism>
<dbReference type="Pfam" id="PF05498">
    <property type="entry name" value="RALF"/>
    <property type="match status" value="1"/>
</dbReference>
<dbReference type="InterPro" id="IPR039252">
    <property type="entry name" value="RALFL27"/>
</dbReference>
<dbReference type="GO" id="GO:0005576">
    <property type="term" value="C:extracellular region"/>
    <property type="evidence" value="ECO:0007669"/>
    <property type="project" value="UniProtKB-SubCell"/>
</dbReference>
<dbReference type="GO" id="GO:0005179">
    <property type="term" value="F:hormone activity"/>
    <property type="evidence" value="ECO:0007669"/>
    <property type="project" value="UniProtKB-KW"/>
</dbReference>
<evidence type="ECO:0000256" key="3">
    <source>
        <dbReference type="ARBA" id="ARBA00022525"/>
    </source>
</evidence>
<dbReference type="AlphaFoldDB" id="A0A438DUT8"/>
<evidence type="ECO:0000313" key="8">
    <source>
        <dbReference type="Proteomes" id="UP000288805"/>
    </source>
</evidence>
<sequence>MVRAKEEIKALCSSFQGCEKSTGLIWGETMRIQLKGVGIYLAFAVLVIVSTAEMERQWESLESSKDHVCNGTISDCIGEQEFLIGFEVKGRSLAQKPHISYGALQKPPVCNAKIYGSCLTPKPGYNRPCSYYNRCKRGAQ</sequence>
<reference evidence="7 8" key="1">
    <citation type="journal article" date="2018" name="PLoS Genet.">
        <title>Population sequencing reveals clonal diversity and ancestral inbreeding in the grapevine cultivar Chardonnay.</title>
        <authorList>
            <person name="Roach M.J."/>
            <person name="Johnson D.L."/>
            <person name="Bohlmann J."/>
            <person name="van Vuuren H.J."/>
            <person name="Jones S.J."/>
            <person name="Pretorius I.S."/>
            <person name="Schmidt S.A."/>
            <person name="Borneman A.R."/>
        </authorList>
    </citation>
    <scope>NUCLEOTIDE SEQUENCE [LARGE SCALE GENOMIC DNA]</scope>
    <source>
        <strain evidence="8">cv. Chardonnay</strain>
        <tissue evidence="7">Leaf</tissue>
    </source>
</reference>
<name>A0A438DUT8_VITVI</name>
<dbReference type="PANTHER" id="PTHR39112:SF1">
    <property type="entry name" value="PROTEIN RALF-LIKE 27"/>
    <property type="match status" value="1"/>
</dbReference>
<comment type="subcellular location">
    <subcellularLocation>
        <location evidence="1">Secreted</location>
    </subcellularLocation>
</comment>
<keyword evidence="5" id="KW-0732">Signal</keyword>
<evidence type="ECO:0000256" key="1">
    <source>
        <dbReference type="ARBA" id="ARBA00004613"/>
    </source>
</evidence>
<comment type="caution">
    <text evidence="7">The sequence shown here is derived from an EMBL/GenBank/DDBJ whole genome shotgun (WGS) entry which is preliminary data.</text>
</comment>
<keyword evidence="4" id="KW-0372">Hormone</keyword>
<comment type="similarity">
    <text evidence="2">Belongs to the plant rapid alkalinization factor (RALF) family.</text>
</comment>
<dbReference type="GO" id="GO:0040008">
    <property type="term" value="P:regulation of growth"/>
    <property type="evidence" value="ECO:0007669"/>
    <property type="project" value="UniProtKB-ARBA"/>
</dbReference>
<evidence type="ECO:0000256" key="2">
    <source>
        <dbReference type="ARBA" id="ARBA00009178"/>
    </source>
</evidence>
<evidence type="ECO:0000256" key="5">
    <source>
        <dbReference type="ARBA" id="ARBA00022729"/>
    </source>
</evidence>
<keyword evidence="6" id="KW-1015">Disulfide bond</keyword>
<dbReference type="EMBL" id="QGNW01001490">
    <property type="protein sequence ID" value="RVW39233.1"/>
    <property type="molecule type" value="Genomic_DNA"/>
</dbReference>
<protein>
    <recommendedName>
        <fullName evidence="9">Protein RALF-like 27</fullName>
    </recommendedName>
</protein>
<evidence type="ECO:0000313" key="7">
    <source>
        <dbReference type="EMBL" id="RVW39233.1"/>
    </source>
</evidence>
<dbReference type="OrthoDB" id="939422at2759"/>
<evidence type="ECO:0000256" key="6">
    <source>
        <dbReference type="ARBA" id="ARBA00023157"/>
    </source>
</evidence>
<accession>A0A438DUT8</accession>
<proteinExistence type="inferred from homology"/>
<keyword evidence="3" id="KW-0964">Secreted</keyword>
<gene>
    <name evidence="7" type="ORF">CK203_085113</name>
</gene>
<dbReference type="InterPro" id="IPR008801">
    <property type="entry name" value="RALF"/>
</dbReference>
<dbReference type="PANTHER" id="PTHR39112">
    <property type="entry name" value="PROTEIN RALF-LIKE 27-RELATED"/>
    <property type="match status" value="1"/>
</dbReference>
<evidence type="ECO:0000256" key="4">
    <source>
        <dbReference type="ARBA" id="ARBA00022702"/>
    </source>
</evidence>